<evidence type="ECO:0000256" key="1">
    <source>
        <dbReference type="SAM" id="MobiDB-lite"/>
    </source>
</evidence>
<protein>
    <submittedName>
        <fullName evidence="3">Uncharacterized protein</fullName>
    </submittedName>
</protein>
<evidence type="ECO:0000256" key="2">
    <source>
        <dbReference type="SAM" id="Phobius"/>
    </source>
</evidence>
<reference evidence="3 4" key="1">
    <citation type="submission" date="2020-08" db="EMBL/GenBank/DDBJ databases">
        <title>Sequencing the genomes of 1000 actinobacteria strains.</title>
        <authorList>
            <person name="Klenk H.-P."/>
        </authorList>
    </citation>
    <scope>NUCLEOTIDE SEQUENCE [LARGE SCALE GENOMIC DNA]</scope>
    <source>
        <strain evidence="3 4">DSM 23040</strain>
    </source>
</reference>
<feature type="transmembrane region" description="Helical" evidence="2">
    <location>
        <begin position="105"/>
        <end position="129"/>
    </location>
</feature>
<comment type="caution">
    <text evidence="3">The sequence shown here is derived from an EMBL/GenBank/DDBJ whole genome shotgun (WGS) entry which is preliminary data.</text>
</comment>
<dbReference type="EMBL" id="JACHWP010000004">
    <property type="protein sequence ID" value="MBB3023300.1"/>
    <property type="molecule type" value="Genomic_DNA"/>
</dbReference>
<proteinExistence type="predicted"/>
<feature type="transmembrane region" description="Helical" evidence="2">
    <location>
        <begin position="188"/>
        <end position="206"/>
    </location>
</feature>
<accession>A0A839QWW8</accession>
<feature type="region of interest" description="Disordered" evidence="1">
    <location>
        <begin position="1"/>
        <end position="21"/>
    </location>
</feature>
<organism evidence="3 4">
    <name type="scientific">Helcobacillus massiliensis</name>
    <dbReference type="NCBI Taxonomy" id="521392"/>
    <lineage>
        <taxon>Bacteria</taxon>
        <taxon>Bacillati</taxon>
        <taxon>Actinomycetota</taxon>
        <taxon>Actinomycetes</taxon>
        <taxon>Micrococcales</taxon>
        <taxon>Dermabacteraceae</taxon>
        <taxon>Helcobacillus</taxon>
    </lineage>
</organism>
<name>A0A839QWW8_9MICO</name>
<feature type="transmembrane region" description="Helical" evidence="2">
    <location>
        <begin position="67"/>
        <end position="85"/>
    </location>
</feature>
<evidence type="ECO:0000313" key="3">
    <source>
        <dbReference type="EMBL" id="MBB3023300.1"/>
    </source>
</evidence>
<dbReference type="RefSeq" id="WP_183376385.1">
    <property type="nucleotide sequence ID" value="NZ_CBCSFZ010000025.1"/>
</dbReference>
<dbReference type="AlphaFoldDB" id="A0A839QWW8"/>
<feature type="transmembrane region" description="Helical" evidence="2">
    <location>
        <begin position="271"/>
        <end position="290"/>
    </location>
</feature>
<feature type="transmembrane region" description="Helical" evidence="2">
    <location>
        <begin position="349"/>
        <end position="369"/>
    </location>
</feature>
<feature type="transmembrane region" description="Helical" evidence="2">
    <location>
        <begin position="389"/>
        <end position="406"/>
    </location>
</feature>
<feature type="transmembrane region" description="Helical" evidence="2">
    <location>
        <begin position="310"/>
        <end position="337"/>
    </location>
</feature>
<gene>
    <name evidence="3" type="ORF">FHX50_001592</name>
</gene>
<feature type="transmembrane region" description="Helical" evidence="2">
    <location>
        <begin position="40"/>
        <end position="60"/>
    </location>
</feature>
<sequence>MDTMPTPHPTEAPGRLAPLRPESRHIDLPSEILAESPRAFVAQAPVGLYVTAALLGAFVWPLFIVGSLLAGFGGVFAGTAAIGTITRDHTGLGTFPSGFVTTVLLAGGLAALGAVVSAVMVPAGLLLVARVRPRAYGTEAAFQQAVAGRIAAVVLAPLLLTVPFLLLVPGRLGDAGWDYFAAHRPFLLMWMVVAGSCAYGLLRAAVPVPRLLGIQSVGALRTVALTDAARSDRARAILGVDDPRAAHVLAADLAHVDLHIGPQMPLRALEAVIRGAWVAALVVFPLMLMMEEPLLWIIAAGYDSSSDLVGYPLPLVLLAAVSLAGWVAASTAAYAGLLRLLPNRFAASWIAAAASVGLGGALLVALLVLRGPLGWSGRATLDALLTQPVVMVPLALLAFIAMGIVLHRQAVTVLVGPAHWYARRPVDFTAIVPPTGTRTQWAQRLDVQDAEHRTMARRALAQEERRIQKAARAEEQQMPSAPHVPAPAQDAVRQGAEQVRTRVDEMLPAARIRHGAPVQKQSTVRLPDFGRSAAAARPILRHRAEATSDRNGIPAGVDVLRDRGVGATGERARRLIGRLAGRAGRAGERRAGGAGRRVERW</sequence>
<keyword evidence="4" id="KW-1185">Reference proteome</keyword>
<keyword evidence="2" id="KW-1133">Transmembrane helix</keyword>
<keyword evidence="2" id="KW-0472">Membrane</keyword>
<feature type="transmembrane region" description="Helical" evidence="2">
    <location>
        <begin position="150"/>
        <end position="168"/>
    </location>
</feature>
<dbReference type="Proteomes" id="UP000568050">
    <property type="component" value="Unassembled WGS sequence"/>
</dbReference>
<evidence type="ECO:0000313" key="4">
    <source>
        <dbReference type="Proteomes" id="UP000568050"/>
    </source>
</evidence>
<feature type="compositionally biased region" description="Pro residues" evidence="1">
    <location>
        <begin position="1"/>
        <end position="10"/>
    </location>
</feature>
<keyword evidence="2" id="KW-0812">Transmembrane</keyword>